<dbReference type="GO" id="GO:0031177">
    <property type="term" value="F:phosphopantetheine binding"/>
    <property type="evidence" value="ECO:0007669"/>
    <property type="project" value="InterPro"/>
</dbReference>
<keyword evidence="1" id="KW-0596">Phosphopantetheine</keyword>
<feature type="region of interest" description="Disordered" evidence="5">
    <location>
        <begin position="1727"/>
        <end position="1776"/>
    </location>
</feature>
<evidence type="ECO:0000259" key="8">
    <source>
        <dbReference type="PROSITE" id="PS52019"/>
    </source>
</evidence>
<dbReference type="SUPFAM" id="SSF52151">
    <property type="entry name" value="FabD/lysophospholipase-like"/>
    <property type="match status" value="1"/>
</dbReference>
<feature type="domain" description="PKS/mFAS DH" evidence="8">
    <location>
        <begin position="1287"/>
        <end position="1595"/>
    </location>
</feature>
<evidence type="ECO:0000256" key="2">
    <source>
        <dbReference type="ARBA" id="ARBA00022553"/>
    </source>
</evidence>
<dbReference type="Pfam" id="PF00109">
    <property type="entry name" value="ketoacyl-synt"/>
    <property type="match status" value="1"/>
</dbReference>
<dbReference type="InterPro" id="IPR029058">
    <property type="entry name" value="AB_hydrolase_fold"/>
</dbReference>
<dbReference type="InterPro" id="IPR001031">
    <property type="entry name" value="Thioesterase"/>
</dbReference>
<dbReference type="PROSITE" id="PS52019">
    <property type="entry name" value="PKS_MFAS_DH"/>
    <property type="match status" value="1"/>
</dbReference>
<feature type="region of interest" description="N-terminal hotdog fold" evidence="4">
    <location>
        <begin position="1287"/>
        <end position="1432"/>
    </location>
</feature>
<feature type="compositionally biased region" description="Acidic residues" evidence="5">
    <location>
        <begin position="1737"/>
        <end position="1749"/>
    </location>
</feature>
<feature type="domain" description="Ketosynthase family 3 (KS3)" evidence="7">
    <location>
        <begin position="370"/>
        <end position="786"/>
    </location>
</feature>
<dbReference type="Gene3D" id="3.30.70.3290">
    <property type="match status" value="1"/>
</dbReference>
<dbReference type="GO" id="GO:0044550">
    <property type="term" value="P:secondary metabolite biosynthetic process"/>
    <property type="evidence" value="ECO:0007669"/>
    <property type="project" value="TreeGrafter"/>
</dbReference>
<dbReference type="Pfam" id="PF00975">
    <property type="entry name" value="Thioesterase"/>
    <property type="match status" value="1"/>
</dbReference>
<dbReference type="InterPro" id="IPR032088">
    <property type="entry name" value="SAT"/>
</dbReference>
<dbReference type="InterPro" id="IPR009081">
    <property type="entry name" value="PP-bd_ACP"/>
</dbReference>
<dbReference type="InterPro" id="IPR016036">
    <property type="entry name" value="Malonyl_transacylase_ACP-bd"/>
</dbReference>
<dbReference type="SMART" id="SM00823">
    <property type="entry name" value="PKS_PP"/>
    <property type="match status" value="2"/>
</dbReference>
<dbReference type="CDD" id="cd00833">
    <property type="entry name" value="PKS"/>
    <property type="match status" value="1"/>
</dbReference>
<feature type="domain" description="Carrier" evidence="6">
    <location>
        <begin position="1644"/>
        <end position="1721"/>
    </location>
</feature>
<evidence type="ECO:0000313" key="10">
    <source>
        <dbReference type="Proteomes" id="UP000803844"/>
    </source>
</evidence>
<dbReference type="EMBL" id="MU032344">
    <property type="protein sequence ID" value="KAF3770024.1"/>
    <property type="molecule type" value="Genomic_DNA"/>
</dbReference>
<dbReference type="OrthoDB" id="329835at2759"/>
<dbReference type="InterPro" id="IPR014031">
    <property type="entry name" value="Ketoacyl_synth_C"/>
</dbReference>
<evidence type="ECO:0008006" key="11">
    <source>
        <dbReference type="Google" id="ProtNLM"/>
    </source>
</evidence>
<dbReference type="SMART" id="SM00825">
    <property type="entry name" value="PKS_KS"/>
    <property type="match status" value="1"/>
</dbReference>
<dbReference type="Gene3D" id="1.10.1200.10">
    <property type="entry name" value="ACP-like"/>
    <property type="match status" value="2"/>
</dbReference>
<dbReference type="InterPro" id="IPR049900">
    <property type="entry name" value="PKS_mFAS_DH"/>
</dbReference>
<dbReference type="InterPro" id="IPR020806">
    <property type="entry name" value="PKS_PP-bd"/>
</dbReference>
<dbReference type="NCBIfam" id="TIGR04532">
    <property type="entry name" value="PT_fungal_PKS"/>
    <property type="match status" value="1"/>
</dbReference>
<dbReference type="InterPro" id="IPR020841">
    <property type="entry name" value="PKS_Beta-ketoAc_synthase_dom"/>
</dbReference>
<accession>A0A9P4YBM0</accession>
<dbReference type="Pfam" id="PF22621">
    <property type="entry name" value="CurL-like_PKS_C"/>
    <property type="match status" value="1"/>
</dbReference>
<dbReference type="InterPro" id="IPR016039">
    <property type="entry name" value="Thiolase-like"/>
</dbReference>
<feature type="active site" description="Proton donor; for dehydratase activity" evidence="4">
    <location>
        <position position="1508"/>
    </location>
</feature>
<dbReference type="SUPFAM" id="SSF53901">
    <property type="entry name" value="Thiolase-like"/>
    <property type="match status" value="1"/>
</dbReference>
<reference evidence="9" key="1">
    <citation type="journal article" date="2020" name="Phytopathology">
        <title>Genome sequence of the chestnut blight fungus Cryphonectria parasitica EP155: A fundamental resource for an archetypical invasive plant pathogen.</title>
        <authorList>
            <person name="Crouch J.A."/>
            <person name="Dawe A."/>
            <person name="Aerts A."/>
            <person name="Barry K."/>
            <person name="Churchill A.C.L."/>
            <person name="Grimwood J."/>
            <person name="Hillman B."/>
            <person name="Milgroom M.G."/>
            <person name="Pangilinan J."/>
            <person name="Smith M."/>
            <person name="Salamov A."/>
            <person name="Schmutz J."/>
            <person name="Yadav J."/>
            <person name="Grigoriev I.V."/>
            <person name="Nuss D."/>
        </authorList>
    </citation>
    <scope>NUCLEOTIDE SEQUENCE</scope>
    <source>
        <strain evidence="9">EP155</strain>
    </source>
</reference>
<dbReference type="InterPro" id="IPR049551">
    <property type="entry name" value="PKS_DH_C"/>
</dbReference>
<dbReference type="InterPro" id="IPR050091">
    <property type="entry name" value="PKS_NRPS_Biosynth_Enz"/>
</dbReference>
<evidence type="ECO:0000256" key="3">
    <source>
        <dbReference type="ARBA" id="ARBA00022679"/>
    </source>
</evidence>
<dbReference type="PROSITE" id="PS50075">
    <property type="entry name" value="CARRIER"/>
    <property type="match status" value="2"/>
</dbReference>
<dbReference type="SUPFAM" id="SSF47336">
    <property type="entry name" value="ACP-like"/>
    <property type="match status" value="2"/>
</dbReference>
<keyword evidence="2" id="KW-0597">Phosphoprotein</keyword>
<dbReference type="InterPro" id="IPR042104">
    <property type="entry name" value="PKS_dehydratase_sf"/>
</dbReference>
<sequence length="2176" mass="234504">MFFGDQTVEAGHFLQGLLRQSQTSPALQRFFGETINALRLEISSLPEDERQSLPVFHSALDLVEYRGEAGNRVVLSTLLLCLAQLGDYIRLTPTTTTASHSASPQRRIIGFCTGLLPAAVAAVATNLSDLTSIATHIALVSFRLGLQVRNRSSLIEATSSTSSSSSSSSDSWSVAISIGGSSNPADLRTVVDRFHRTQSVPVHKHVYISSETPSSVTVSGPPSVLSDFVSTCTSSGLRCSRLPIFAAFHAPHLPSPSAESIVGSSPVLSASVPAGTALIDPSSGSPYPGKTLHDLLQDALNHIFQQELFPVRAVDGALNGLQRAASSSLAVCIFGPSNAENFLRQSLKAAGLDNAAKVQTPQVGQTADASEAIAIVGMSGRFPGSKTLYEFWDTLVPKTRWDADLHVDPTGQKPNTAHSAYGCFLDQPGAFDNLMFNMSPRESMQTDPVQRVLLMTTYEALEMAGYRYDVKPDRSRIGTFMGLATDDWREYNISQDVDMYFVTGGLRSFASGRLNYFFKFEGPSYVVDTACSSSGAAMELACASLVSGKCDMAVAGGGSIMTGPNLWSGLSRGGFVSPTGGCKTFDETADGYCRGEGVGVVVLKRLADAIAEGDQIQGVIRGIATNHSANAPSITQPHAPTQVNLYREVLRKASLSPNQVGYVEMHGTGTQAGDVTEMTSVVSTFGSGRQPDNPLYVGGVKANVGHGEGAAGVTGLIKSLMMFRENAIPPHAGIKTRLNPKLPPLDSANIRIARRVEPFLSTEEPRRVLISSFGATGGNTCLVVEEPPKARHSSEDPRSQHVVVVSAKGQASLRGNKQRLLDFLAAHPNVPLKDIAYTSTARRPHHALRSSFCVSSVKELRQVLTSQLASTTPEPASRGNSKAQPSVVFVFPGQGFNFCGLAKTLYYTCAPFQQSLTEFDDMCKSMDLPSFIDRILDDQIKNVSNLGPVEAHLAIVAIEIALARLLKSWGLVPSAVVGHSLGEYAALCTAGVLTVADTLLLVGRRAQLVEELCTRGTHGMLVIQASADRFKSMIEGRGAGAFEIACYNGPNSIVVNGRMKNLEKIQTILQENQMAKSSYVSVPYSFHSAQLDTILEEYRQVAAGATFSRPVVPVASTLLGRMVDSEGTFSASYMADQTRKPVQFEAAIKAMQASGLVTDKTLFVETGPGAMCLSMTQATLATPCKLLPCLKSADSNWKTLSKIVSEAYNSGISVDWAEYHKQYKSGLVAVELPSYHFNLKDFWIQYKGGEQVATLAAAKAHLPAPSLPGLKERPEEVEIPPISTCLHRVLAEDISPSSQGGATVEFSTNLQHPKLHKLIDGHRVIGIALAPSSLYKEMALGAAQYLYERLKPGNPVLTMDLHDLVISSPMFLNLESKAPQLVKISATIKPGTTTAKVTVSSDKEHCRCTIDLETADWTRDWSRRRYLIEDRVRGLMSPPPSPDKSVVVHHLLKDMVYKIFFPITEYSSEYQSISEIFIDKSFREAAVRLDLRQTPEDSSFTFDPCWLDNIAQTAGFVLNSDVSNPDDMICMSTGCDTMRLSKNFAGGKQYLCHVRAEAVGGGDNLVCDVTVFDEEGVVALGEGLRFKRIKKVLLQRMLGLSAAGPPVAAAAGGPVRDAVTRPKAPEVVVRPPVAKQAPVTAPKPNVNNDLSAVLALISKEIGTSLDEMGDNMTLEELGVDSLLTVSITTKLKSEKNLELPASLISGSTTISELRDYFSEDGAASTGDEYVVVKDKDETEDEDEDDDDFSSTDNDLPSHGSPDLLARGTTPSGSGSGSVLMEAILDAIAKETGVTPAEIGEDTPFVDLGIDSLMSVAVIGVVKDKTGEELPANLFSDCETIVEIRRMLGEEEKVANADPPPSLPPPSLMPALPPPPPMKTFNPEEYQSKAVLLQGRPRSEGPILFLVTDGGGSAAVYVQLPALAPGLTVYALDSPFTGGREGDFFLPGVTIEGVASIYARAIRSVQPHGPYMVGGYSIGGVFAYETVRYLINTGDKVHGFLVLDAACPRSLKGIIDVNVEVCQMMGLFDSISEEDQRKPLTQLQKIHVAGCVRTAGNFDPIPIPPELRPEHVYCIWARVGFVEHLSDKIIEVGHAIAERDGLDKELNPEWVEWLEAEKRSYGPRGWDKLVGNNIETFVIDGDHFSIMMRPRVGYPPPPSFGLVCGYRHVLTFRFSLF</sequence>
<proteinExistence type="predicted"/>
<dbReference type="Pfam" id="PF00698">
    <property type="entry name" value="Acyl_transf_1"/>
    <property type="match status" value="1"/>
</dbReference>
<dbReference type="Gene3D" id="3.40.47.10">
    <property type="match status" value="1"/>
</dbReference>
<keyword evidence="3" id="KW-0808">Transferase</keyword>
<dbReference type="PANTHER" id="PTHR43775:SF37">
    <property type="entry name" value="SI:DKEY-61P9.11"/>
    <property type="match status" value="1"/>
</dbReference>
<comment type="caution">
    <text evidence="9">The sequence shown here is derived from an EMBL/GenBank/DDBJ whole genome shotgun (WGS) entry which is preliminary data.</text>
</comment>
<dbReference type="RefSeq" id="XP_040780985.1">
    <property type="nucleotide sequence ID" value="XM_040926088.1"/>
</dbReference>
<dbReference type="SMART" id="SM00827">
    <property type="entry name" value="PKS_AT"/>
    <property type="match status" value="1"/>
</dbReference>
<evidence type="ECO:0000256" key="1">
    <source>
        <dbReference type="ARBA" id="ARBA00022450"/>
    </source>
</evidence>
<dbReference type="InterPro" id="IPR001227">
    <property type="entry name" value="Ac_transferase_dom_sf"/>
</dbReference>
<evidence type="ECO:0000259" key="7">
    <source>
        <dbReference type="PROSITE" id="PS52004"/>
    </source>
</evidence>
<dbReference type="SUPFAM" id="SSF55048">
    <property type="entry name" value="Probable ACP-binding domain of malonyl-CoA ACP transacylase"/>
    <property type="match status" value="1"/>
</dbReference>
<dbReference type="InterPro" id="IPR014030">
    <property type="entry name" value="Ketoacyl_synth_N"/>
</dbReference>
<dbReference type="PROSITE" id="PS00606">
    <property type="entry name" value="KS3_1"/>
    <property type="match status" value="1"/>
</dbReference>
<dbReference type="Pfam" id="PF16073">
    <property type="entry name" value="SAT"/>
    <property type="match status" value="1"/>
</dbReference>
<feature type="active site" description="Proton acceptor; for dehydratase activity" evidence="4">
    <location>
        <position position="1322"/>
    </location>
</feature>
<feature type="domain" description="Carrier" evidence="6">
    <location>
        <begin position="1777"/>
        <end position="1851"/>
    </location>
</feature>
<dbReference type="Pfam" id="PF00550">
    <property type="entry name" value="PP-binding"/>
    <property type="match status" value="2"/>
</dbReference>
<dbReference type="Gene3D" id="3.40.50.1820">
    <property type="entry name" value="alpha/beta hydrolase"/>
    <property type="match status" value="1"/>
</dbReference>
<keyword evidence="10" id="KW-1185">Reference proteome</keyword>
<dbReference type="Gene3D" id="3.10.129.110">
    <property type="entry name" value="Polyketide synthase dehydratase"/>
    <property type="match status" value="1"/>
</dbReference>
<dbReference type="InterPro" id="IPR014043">
    <property type="entry name" value="Acyl_transferase_dom"/>
</dbReference>
<dbReference type="PANTHER" id="PTHR43775">
    <property type="entry name" value="FATTY ACID SYNTHASE"/>
    <property type="match status" value="1"/>
</dbReference>
<dbReference type="Gene3D" id="3.40.366.10">
    <property type="entry name" value="Malonyl-Coenzyme A Acyl Carrier Protein, domain 2"/>
    <property type="match status" value="2"/>
</dbReference>
<name>A0A9P4YBM0_CRYP1</name>
<dbReference type="PROSITE" id="PS52004">
    <property type="entry name" value="KS3_2"/>
    <property type="match status" value="1"/>
</dbReference>
<dbReference type="InterPro" id="IPR016035">
    <property type="entry name" value="Acyl_Trfase/lysoPLipase"/>
</dbReference>
<protein>
    <recommendedName>
        <fullName evidence="11">Polyketide synthase</fullName>
    </recommendedName>
</protein>
<gene>
    <name evidence="9" type="ORF">M406DRAFT_86830</name>
</gene>
<evidence type="ECO:0000256" key="5">
    <source>
        <dbReference type="SAM" id="MobiDB-lite"/>
    </source>
</evidence>
<dbReference type="Pfam" id="PF14765">
    <property type="entry name" value="PS-DH"/>
    <property type="match status" value="1"/>
</dbReference>
<feature type="region of interest" description="C-terminal hotdog fold" evidence="4">
    <location>
        <begin position="1446"/>
        <end position="1595"/>
    </location>
</feature>
<evidence type="ECO:0000313" key="9">
    <source>
        <dbReference type="EMBL" id="KAF3770024.1"/>
    </source>
</evidence>
<dbReference type="InterPro" id="IPR018201">
    <property type="entry name" value="Ketoacyl_synth_AS"/>
</dbReference>
<dbReference type="GO" id="GO:0004315">
    <property type="term" value="F:3-oxoacyl-[acyl-carrier-protein] synthase activity"/>
    <property type="evidence" value="ECO:0007669"/>
    <property type="project" value="InterPro"/>
</dbReference>
<dbReference type="GO" id="GO:0006633">
    <property type="term" value="P:fatty acid biosynthetic process"/>
    <property type="evidence" value="ECO:0007669"/>
    <property type="project" value="InterPro"/>
</dbReference>
<dbReference type="Proteomes" id="UP000803844">
    <property type="component" value="Unassembled WGS sequence"/>
</dbReference>
<dbReference type="Pfam" id="PF02801">
    <property type="entry name" value="Ketoacyl-synt_C"/>
    <property type="match status" value="1"/>
</dbReference>
<dbReference type="InterPro" id="IPR036736">
    <property type="entry name" value="ACP-like_sf"/>
</dbReference>
<evidence type="ECO:0000256" key="4">
    <source>
        <dbReference type="PROSITE-ProRule" id="PRU01363"/>
    </source>
</evidence>
<dbReference type="InterPro" id="IPR030918">
    <property type="entry name" value="PT_fungal_PKS"/>
</dbReference>
<dbReference type="SUPFAM" id="SSF53474">
    <property type="entry name" value="alpha/beta-Hydrolases"/>
    <property type="match status" value="1"/>
</dbReference>
<dbReference type="Gene3D" id="3.30.70.250">
    <property type="entry name" value="Malonyl-CoA ACP transacylase, ACP-binding"/>
    <property type="match status" value="1"/>
</dbReference>
<evidence type="ECO:0000259" key="6">
    <source>
        <dbReference type="PROSITE" id="PS50075"/>
    </source>
</evidence>
<dbReference type="GO" id="GO:0004312">
    <property type="term" value="F:fatty acid synthase activity"/>
    <property type="evidence" value="ECO:0007669"/>
    <property type="project" value="TreeGrafter"/>
</dbReference>
<dbReference type="GeneID" id="63843217"/>
<organism evidence="9 10">
    <name type="scientific">Cryphonectria parasitica (strain ATCC 38755 / EP155)</name>
    <dbReference type="NCBI Taxonomy" id="660469"/>
    <lineage>
        <taxon>Eukaryota</taxon>
        <taxon>Fungi</taxon>
        <taxon>Dikarya</taxon>
        <taxon>Ascomycota</taxon>
        <taxon>Pezizomycotina</taxon>
        <taxon>Sordariomycetes</taxon>
        <taxon>Sordariomycetidae</taxon>
        <taxon>Diaporthales</taxon>
        <taxon>Cryphonectriaceae</taxon>
        <taxon>Cryphonectria-Endothia species complex</taxon>
        <taxon>Cryphonectria</taxon>
    </lineage>
</organism>